<protein>
    <recommendedName>
        <fullName evidence="3">Ycf15</fullName>
    </recommendedName>
</protein>
<dbReference type="Proteomes" id="UP001054837">
    <property type="component" value="Unassembled WGS sequence"/>
</dbReference>
<dbReference type="AlphaFoldDB" id="A0AAV4NAS7"/>
<sequence>MVCGLFSRTEWPMKISTFRGTDGGKPIAALLFVPGIRFVIFPSAKTCAGTRRYASRERNSNKFCSSPDEFPSHSILPQKYYCICVLMVVLKLSQNFGNNI</sequence>
<evidence type="ECO:0008006" key="3">
    <source>
        <dbReference type="Google" id="ProtNLM"/>
    </source>
</evidence>
<evidence type="ECO:0000313" key="1">
    <source>
        <dbReference type="EMBL" id="GIX81706.1"/>
    </source>
</evidence>
<comment type="caution">
    <text evidence="1">The sequence shown here is derived from an EMBL/GenBank/DDBJ whole genome shotgun (WGS) entry which is preliminary data.</text>
</comment>
<dbReference type="EMBL" id="BPLQ01001430">
    <property type="protein sequence ID" value="GIX81706.1"/>
    <property type="molecule type" value="Genomic_DNA"/>
</dbReference>
<organism evidence="1 2">
    <name type="scientific">Caerostris darwini</name>
    <dbReference type="NCBI Taxonomy" id="1538125"/>
    <lineage>
        <taxon>Eukaryota</taxon>
        <taxon>Metazoa</taxon>
        <taxon>Ecdysozoa</taxon>
        <taxon>Arthropoda</taxon>
        <taxon>Chelicerata</taxon>
        <taxon>Arachnida</taxon>
        <taxon>Araneae</taxon>
        <taxon>Araneomorphae</taxon>
        <taxon>Entelegynae</taxon>
        <taxon>Araneoidea</taxon>
        <taxon>Araneidae</taxon>
        <taxon>Caerostris</taxon>
    </lineage>
</organism>
<keyword evidence="2" id="KW-1185">Reference proteome</keyword>
<accession>A0AAV4NAS7</accession>
<evidence type="ECO:0000313" key="2">
    <source>
        <dbReference type="Proteomes" id="UP001054837"/>
    </source>
</evidence>
<proteinExistence type="predicted"/>
<reference evidence="1 2" key="1">
    <citation type="submission" date="2021-06" db="EMBL/GenBank/DDBJ databases">
        <title>Caerostris darwini draft genome.</title>
        <authorList>
            <person name="Kono N."/>
            <person name="Arakawa K."/>
        </authorList>
    </citation>
    <scope>NUCLEOTIDE SEQUENCE [LARGE SCALE GENOMIC DNA]</scope>
</reference>
<gene>
    <name evidence="1" type="ORF">CDAR_283811</name>
</gene>
<name>A0AAV4NAS7_9ARAC</name>